<dbReference type="SUPFAM" id="SSF53335">
    <property type="entry name" value="S-adenosyl-L-methionine-dependent methyltransferases"/>
    <property type="match status" value="1"/>
</dbReference>
<dbReference type="eggNOG" id="COG4627">
    <property type="taxonomic scope" value="Bacteria"/>
</dbReference>
<dbReference type="Pfam" id="PF08241">
    <property type="entry name" value="Methyltransf_11"/>
    <property type="match status" value="1"/>
</dbReference>
<dbReference type="STRING" id="565045.NOR51B_214"/>
<proteinExistence type="predicted"/>
<name>B8KUZ6_9GAMM</name>
<evidence type="ECO:0000313" key="3">
    <source>
        <dbReference type="Proteomes" id="UP000004699"/>
    </source>
</evidence>
<dbReference type="InterPro" id="IPR013216">
    <property type="entry name" value="Methyltransf_11"/>
</dbReference>
<dbReference type="AlphaFoldDB" id="B8KUZ6"/>
<dbReference type="Proteomes" id="UP000004699">
    <property type="component" value="Unassembled WGS sequence"/>
</dbReference>
<dbReference type="Gene3D" id="3.40.50.150">
    <property type="entry name" value="Vaccinia Virus protein VP39"/>
    <property type="match status" value="1"/>
</dbReference>
<organism evidence="2 3">
    <name type="scientific">Luminiphilus syltensis NOR5-1B</name>
    <dbReference type="NCBI Taxonomy" id="565045"/>
    <lineage>
        <taxon>Bacteria</taxon>
        <taxon>Pseudomonadati</taxon>
        <taxon>Pseudomonadota</taxon>
        <taxon>Gammaproteobacteria</taxon>
        <taxon>Cellvibrionales</taxon>
        <taxon>Halieaceae</taxon>
        <taxon>Luminiphilus</taxon>
    </lineage>
</organism>
<protein>
    <submittedName>
        <fullName evidence="2">Methyltransferase type 11</fullName>
    </submittedName>
</protein>
<dbReference type="RefSeq" id="WP_009019025.1">
    <property type="nucleotide sequence ID" value="NZ_DS999411.1"/>
</dbReference>
<keyword evidence="2" id="KW-0489">Methyltransferase</keyword>
<keyword evidence="2" id="KW-0808">Transferase</keyword>
<dbReference type="OrthoDB" id="9815644at2"/>
<accession>B8KUZ6</accession>
<reference evidence="3" key="1">
    <citation type="journal article" date="2013" name="BMC Microbiol.">
        <title>Taxonomy and evolution of bacteriochlorophyll a-containing members of the OM60/NOR5 clade of marine gammaproteobacteria: description of Luminiphilus syltensis gen. nov., sp. nov., reclassification of Haliea rubra as Pseudohaliea rubra gen. nov., comb. nov., and emendation of Chromatocurvus halotolerans.</title>
        <authorList>
            <person name="Spring S."/>
            <person name="Riedel T."/>
            <person name="Sproer C."/>
            <person name="Yan S."/>
            <person name="Harder J."/>
            <person name="Fuchs B.M."/>
        </authorList>
    </citation>
    <scope>NUCLEOTIDE SEQUENCE [LARGE SCALE GENOMIC DNA]</scope>
    <source>
        <strain evidence="3">NOR51-B</strain>
    </source>
</reference>
<dbReference type="InterPro" id="IPR029063">
    <property type="entry name" value="SAM-dependent_MTases_sf"/>
</dbReference>
<dbReference type="HOGENOM" id="CLU_067560_0_0_6"/>
<dbReference type="GO" id="GO:0008757">
    <property type="term" value="F:S-adenosylmethionine-dependent methyltransferase activity"/>
    <property type="evidence" value="ECO:0007669"/>
    <property type="project" value="InterPro"/>
</dbReference>
<dbReference type="EMBL" id="DS999411">
    <property type="protein sequence ID" value="EED34277.1"/>
    <property type="molecule type" value="Genomic_DNA"/>
</dbReference>
<dbReference type="CDD" id="cd02440">
    <property type="entry name" value="AdoMet_MTases"/>
    <property type="match status" value="1"/>
</dbReference>
<feature type="domain" description="Methyltransferase type 11" evidence="1">
    <location>
        <begin position="37"/>
        <end position="86"/>
    </location>
</feature>
<evidence type="ECO:0000259" key="1">
    <source>
        <dbReference type="Pfam" id="PF08241"/>
    </source>
</evidence>
<keyword evidence="3" id="KW-1185">Reference proteome</keyword>
<sequence length="283" mass="31667">MQRTATIKINLACGTTFVIGDGWINLDYSAVHPAVKRADLLAPLALPDGGASLVYSSHFLEHIPRNQVPKFLSECWRVLAPGGVLRFVLPDLEDLCRTYLRYRECGEHAKADFLVLEMIDQCVRRESGGELGKLYRDLTAARAQNLELISFVRDRMGENLLAVRSSPSAAASVSRWGAAMSLLSRKIISRAERLWIRAVMQLLPKAFRAQNISMAAVGECHQWIWDLEQLRTALLAAGFKEVSRVDASSSCLESFPFQPLDLDDDGRPRKGTESMYIEARKPF</sequence>
<gene>
    <name evidence="2" type="ORF">NOR51B_214</name>
</gene>
<evidence type="ECO:0000313" key="2">
    <source>
        <dbReference type="EMBL" id="EED34277.1"/>
    </source>
</evidence>
<dbReference type="GO" id="GO:0032259">
    <property type="term" value="P:methylation"/>
    <property type="evidence" value="ECO:0007669"/>
    <property type="project" value="UniProtKB-KW"/>
</dbReference>